<dbReference type="Proteomes" id="UP000017048">
    <property type="component" value="Unassembled WGS sequence"/>
</dbReference>
<dbReference type="STRING" id="1824.SAMN05444423_101871"/>
<organism evidence="1 2">
    <name type="scientific">Nocardia asteroides NBRC 15531</name>
    <dbReference type="NCBI Taxonomy" id="1110697"/>
    <lineage>
        <taxon>Bacteria</taxon>
        <taxon>Bacillati</taxon>
        <taxon>Actinomycetota</taxon>
        <taxon>Actinomycetes</taxon>
        <taxon>Mycobacteriales</taxon>
        <taxon>Nocardiaceae</taxon>
        <taxon>Nocardia</taxon>
    </lineage>
</organism>
<comment type="caution">
    <text evidence="1">The sequence shown here is derived from an EMBL/GenBank/DDBJ whole genome shotgun (WGS) entry which is preliminary data.</text>
</comment>
<dbReference type="GeneID" id="91513859"/>
<dbReference type="eggNOG" id="ENOG5030NEQ">
    <property type="taxonomic scope" value="Bacteria"/>
</dbReference>
<keyword evidence="2" id="KW-1185">Reference proteome</keyword>
<evidence type="ECO:0008006" key="3">
    <source>
        <dbReference type="Google" id="ProtNLM"/>
    </source>
</evidence>
<name>U5EAW6_NOCAS</name>
<dbReference type="Pfam" id="PF16702">
    <property type="entry name" value="DUF5063"/>
    <property type="match status" value="1"/>
</dbReference>
<dbReference type="Gene3D" id="1.20.120.1550">
    <property type="entry name" value="Protein of unknown function DUF5063"/>
    <property type="match status" value="1"/>
</dbReference>
<accession>U5EAW6</accession>
<protein>
    <recommendedName>
        <fullName evidence="3">DUF5063 domain-containing protein</fullName>
    </recommendedName>
</protein>
<dbReference type="AlphaFoldDB" id="U5EAW6"/>
<dbReference type="OrthoDB" id="5187175at2"/>
<dbReference type="InterPro" id="IPR032025">
    <property type="entry name" value="DUF5063"/>
</dbReference>
<reference evidence="1 2" key="1">
    <citation type="journal article" date="2014" name="BMC Genomics">
        <title>Genome based analysis of type-I polyketide synthase and nonribosomal peptide synthetase gene clusters in seven strains of five representative Nocardia species.</title>
        <authorList>
            <person name="Komaki H."/>
            <person name="Ichikawa N."/>
            <person name="Hosoyama A."/>
            <person name="Takahashi-Nakaguchi A."/>
            <person name="Matsuzawa T."/>
            <person name="Suzuki K."/>
            <person name="Fujita N."/>
            <person name="Gonoi T."/>
        </authorList>
    </citation>
    <scope>NUCLEOTIDE SEQUENCE [LARGE SCALE GENOMIC DNA]</scope>
    <source>
        <strain evidence="1 2">NBRC 15531</strain>
    </source>
</reference>
<dbReference type="RefSeq" id="WP_019049594.1">
    <property type="nucleotide sequence ID" value="NZ_BAFO02000020.1"/>
</dbReference>
<evidence type="ECO:0000313" key="1">
    <source>
        <dbReference type="EMBL" id="GAD83571.1"/>
    </source>
</evidence>
<dbReference type="EMBL" id="BAFO02000020">
    <property type="protein sequence ID" value="GAD83571.1"/>
    <property type="molecule type" value="Genomic_DNA"/>
</dbReference>
<dbReference type="InterPro" id="IPR038312">
    <property type="entry name" value="DUF5063_sf"/>
</dbReference>
<proteinExistence type="predicted"/>
<sequence length="168" mass="18693">MSSRPAEIEAFVASARAYCAVVEGLDDEWEPAALARAIVPVLADLVAAGCALPRVEATSTSVPDFIDHERWYRQFTRLSQVFGRADVYWSNLDLTDPATAQAGAGSLADDLTDIWRDLRQGLDAIDTGSDWHDVVFEWRLSFLAHWGRHAVEALRPLHAALRADLYQR</sequence>
<evidence type="ECO:0000313" key="2">
    <source>
        <dbReference type="Proteomes" id="UP000017048"/>
    </source>
</evidence>
<gene>
    <name evidence="1" type="ORF">NCAST_20_01390</name>
</gene>